<dbReference type="InterPro" id="IPR038705">
    <property type="entry name" value="YabP_sf"/>
</dbReference>
<evidence type="ECO:0000313" key="2">
    <source>
        <dbReference type="Proteomes" id="UP001163687"/>
    </source>
</evidence>
<dbReference type="Pfam" id="PF07873">
    <property type="entry name" value="YabP"/>
    <property type="match status" value="1"/>
</dbReference>
<dbReference type="Gene3D" id="2.60.40.2000">
    <property type="match status" value="1"/>
</dbReference>
<protein>
    <recommendedName>
        <fullName evidence="3">Sporulation protein YabP</fullName>
    </recommendedName>
</protein>
<reference evidence="1" key="1">
    <citation type="submission" date="2022-03" db="EMBL/GenBank/DDBJ databases">
        <title>Complete genome sequence of Caldinitratiruptor microaerophilus.</title>
        <authorList>
            <person name="Mukaiyama R."/>
            <person name="Nishiyama T."/>
            <person name="Ueda K."/>
        </authorList>
    </citation>
    <scope>NUCLEOTIDE SEQUENCE</scope>
    <source>
        <strain evidence="1">JCM 16183</strain>
    </source>
</reference>
<dbReference type="KEGG" id="cmic:caldi_31140"/>
<accession>A0AA35CMG0</accession>
<gene>
    <name evidence="1" type="ORF">caldi_31140</name>
</gene>
<evidence type="ECO:0000313" key="1">
    <source>
        <dbReference type="EMBL" id="BDG62024.1"/>
    </source>
</evidence>
<dbReference type="EMBL" id="AP025628">
    <property type="protein sequence ID" value="BDG62024.1"/>
    <property type="molecule type" value="Genomic_DNA"/>
</dbReference>
<dbReference type="InterPro" id="IPR012504">
    <property type="entry name" value="Spore_YabP"/>
</dbReference>
<dbReference type="NCBIfam" id="TIGR02892">
    <property type="entry name" value="spore_yabP"/>
    <property type="match status" value="1"/>
</dbReference>
<dbReference type="GO" id="GO:0030435">
    <property type="term" value="P:sporulation resulting in formation of a cellular spore"/>
    <property type="evidence" value="ECO:0007669"/>
    <property type="project" value="InterPro"/>
</dbReference>
<organism evidence="1 2">
    <name type="scientific">Caldinitratiruptor microaerophilus</name>
    <dbReference type="NCBI Taxonomy" id="671077"/>
    <lineage>
        <taxon>Bacteria</taxon>
        <taxon>Bacillati</taxon>
        <taxon>Bacillota</taxon>
        <taxon>Clostridia</taxon>
        <taxon>Eubacteriales</taxon>
        <taxon>Symbiobacteriaceae</taxon>
        <taxon>Caldinitratiruptor</taxon>
    </lineage>
</organism>
<proteinExistence type="predicted"/>
<dbReference type="RefSeq" id="WP_264842634.1">
    <property type="nucleotide sequence ID" value="NZ_AP025628.1"/>
</dbReference>
<dbReference type="AlphaFoldDB" id="A0AA35CMG0"/>
<evidence type="ECO:0008006" key="3">
    <source>
        <dbReference type="Google" id="ProtNLM"/>
    </source>
</evidence>
<keyword evidence="2" id="KW-1185">Reference proteome</keyword>
<sequence>MREERGLRPGEPRAGSDHTVLITNREQVQISGVSSVTSFDDQEIILDTEAGNLTIRGEDLHIKQLDLESGRFAVEGTVTSLVYTDRPARGPGRARSRGILERLLK</sequence>
<name>A0AA35CMG0_9FIRM</name>
<dbReference type="Proteomes" id="UP001163687">
    <property type="component" value="Chromosome"/>
</dbReference>
<dbReference type="InterPro" id="IPR022476">
    <property type="entry name" value="Spore_YabP/YqfC"/>
</dbReference>